<dbReference type="Proteomes" id="UP000026915">
    <property type="component" value="Chromosome 9"/>
</dbReference>
<accession>A0A061GVX9</accession>
<gene>
    <name evidence="1" type="ORF">TCM_038228</name>
</gene>
<evidence type="ECO:0000313" key="2">
    <source>
        <dbReference type="Proteomes" id="UP000026915"/>
    </source>
</evidence>
<evidence type="ECO:0000313" key="1">
    <source>
        <dbReference type="EMBL" id="EOY31259.1"/>
    </source>
</evidence>
<name>A0A061GVX9_THECC</name>
<sequence length="166" mass="18952">MKTKVDKLGYSCDGRQQAYGVMGPYHIYFAKQIFQSDVNFILATLSLASWDKVHITCQILTQSQKERSNFPVIYLGDRIQENNGKFLRSCVKFFRCSLPASGGLSPVSVKFWQVFCHSILRVTTLTTPMCMNQPRGMFDDDDDNLIRFVCSFAGEDKDGWMKSPSY</sequence>
<reference evidence="1 2" key="1">
    <citation type="journal article" date="2013" name="Genome Biol.">
        <title>The genome sequence of the most widely cultivated cacao type and its use to identify candidate genes regulating pod color.</title>
        <authorList>
            <person name="Motamayor J.C."/>
            <person name="Mockaitis K."/>
            <person name="Schmutz J."/>
            <person name="Haiminen N."/>
            <person name="Iii D.L."/>
            <person name="Cornejo O."/>
            <person name="Findley S.D."/>
            <person name="Zheng P."/>
            <person name="Utro F."/>
            <person name="Royaert S."/>
            <person name="Saski C."/>
            <person name="Jenkins J."/>
            <person name="Podicheti R."/>
            <person name="Zhao M."/>
            <person name="Scheffler B.E."/>
            <person name="Stack J.C."/>
            <person name="Feltus F.A."/>
            <person name="Mustiga G.M."/>
            <person name="Amores F."/>
            <person name="Phillips W."/>
            <person name="Marelli J.P."/>
            <person name="May G.D."/>
            <person name="Shapiro H."/>
            <person name="Ma J."/>
            <person name="Bustamante C.D."/>
            <person name="Schnell R.J."/>
            <person name="Main D."/>
            <person name="Gilbert D."/>
            <person name="Parida L."/>
            <person name="Kuhn D.N."/>
        </authorList>
    </citation>
    <scope>NUCLEOTIDE SEQUENCE [LARGE SCALE GENOMIC DNA]</scope>
    <source>
        <strain evidence="2">cv. Matina 1-6</strain>
    </source>
</reference>
<dbReference type="HOGENOM" id="CLU_1605662_0_0_1"/>
<protein>
    <submittedName>
        <fullName evidence="1">Uncharacterized protein</fullName>
    </submittedName>
</protein>
<dbReference type="AlphaFoldDB" id="A0A061GVX9"/>
<proteinExistence type="predicted"/>
<dbReference type="EMBL" id="CM001887">
    <property type="protein sequence ID" value="EOY31259.1"/>
    <property type="molecule type" value="Genomic_DNA"/>
</dbReference>
<organism evidence="1 2">
    <name type="scientific">Theobroma cacao</name>
    <name type="common">Cacao</name>
    <name type="synonym">Cocoa</name>
    <dbReference type="NCBI Taxonomy" id="3641"/>
    <lineage>
        <taxon>Eukaryota</taxon>
        <taxon>Viridiplantae</taxon>
        <taxon>Streptophyta</taxon>
        <taxon>Embryophyta</taxon>
        <taxon>Tracheophyta</taxon>
        <taxon>Spermatophyta</taxon>
        <taxon>Magnoliopsida</taxon>
        <taxon>eudicotyledons</taxon>
        <taxon>Gunneridae</taxon>
        <taxon>Pentapetalae</taxon>
        <taxon>rosids</taxon>
        <taxon>malvids</taxon>
        <taxon>Malvales</taxon>
        <taxon>Malvaceae</taxon>
        <taxon>Byttnerioideae</taxon>
        <taxon>Theobroma</taxon>
    </lineage>
</organism>
<keyword evidence="2" id="KW-1185">Reference proteome</keyword>
<dbReference type="InParanoid" id="A0A061GVX9"/>
<dbReference type="Gramene" id="EOY31259">
    <property type="protein sequence ID" value="EOY31259"/>
    <property type="gene ID" value="TCM_038228"/>
</dbReference>